<organism evidence="2 3">
    <name type="scientific">Brotaphodocola catenula</name>
    <dbReference type="NCBI Taxonomy" id="2885361"/>
    <lineage>
        <taxon>Bacteria</taxon>
        <taxon>Bacillati</taxon>
        <taxon>Bacillota</taxon>
        <taxon>Clostridia</taxon>
        <taxon>Lachnospirales</taxon>
        <taxon>Lachnospiraceae</taxon>
        <taxon>Brotaphodocola</taxon>
    </lineage>
</organism>
<feature type="compositionally biased region" description="Acidic residues" evidence="1">
    <location>
        <begin position="159"/>
        <end position="168"/>
    </location>
</feature>
<dbReference type="Proteomes" id="UP001198962">
    <property type="component" value="Unassembled WGS sequence"/>
</dbReference>
<gene>
    <name evidence="2" type="ORF">LKD32_04865</name>
</gene>
<reference evidence="2" key="1">
    <citation type="submission" date="2021-10" db="EMBL/GenBank/DDBJ databases">
        <title>Anaerobic single-cell dispensing facilitates the cultivation of human gut bacteria.</title>
        <authorList>
            <person name="Afrizal A."/>
        </authorList>
    </citation>
    <scope>NUCLEOTIDE SEQUENCE</scope>
    <source>
        <strain evidence="2">CLA-AA-H274</strain>
    </source>
</reference>
<feature type="compositionally biased region" description="Polar residues" evidence="1">
    <location>
        <begin position="145"/>
        <end position="158"/>
    </location>
</feature>
<evidence type="ECO:0000313" key="2">
    <source>
        <dbReference type="EMBL" id="MCC2164223.1"/>
    </source>
</evidence>
<evidence type="ECO:0000313" key="3">
    <source>
        <dbReference type="Proteomes" id="UP001198962"/>
    </source>
</evidence>
<comment type="caution">
    <text evidence="2">The sequence shown here is derived from an EMBL/GenBank/DDBJ whole genome shotgun (WGS) entry which is preliminary data.</text>
</comment>
<keyword evidence="3" id="KW-1185">Reference proteome</keyword>
<protein>
    <submittedName>
        <fullName evidence="2">Uncharacterized protein</fullName>
    </submittedName>
</protein>
<feature type="compositionally biased region" description="Low complexity" evidence="1">
    <location>
        <begin position="124"/>
        <end position="138"/>
    </location>
</feature>
<accession>A0AAE3DKM6</accession>
<name>A0AAE3DKM6_9FIRM</name>
<feature type="region of interest" description="Disordered" evidence="1">
    <location>
        <begin position="124"/>
        <end position="168"/>
    </location>
</feature>
<evidence type="ECO:0000256" key="1">
    <source>
        <dbReference type="SAM" id="MobiDB-lite"/>
    </source>
</evidence>
<sequence length="168" mass="19161">MRELAVYYCPKCGYYGYFHLEQNAICPNCLKKLDCLDLPYPDFVNLSLEARDALLIQKILSHDPSVSNRILTADRAHSYRKTIATLHSQVYDLKLENKQLLETLNWMHETIWELLSKKPRFESADSLPDLPESLSSDALPDHDPSSSQDDLSSKNNTDSPDEQSESAD</sequence>
<dbReference type="RefSeq" id="WP_308450917.1">
    <property type="nucleotide sequence ID" value="NZ_JAJEPU010000010.1"/>
</dbReference>
<dbReference type="AlphaFoldDB" id="A0AAE3DKM6"/>
<proteinExistence type="predicted"/>
<dbReference type="EMBL" id="JAJEPU010000010">
    <property type="protein sequence ID" value="MCC2164223.1"/>
    <property type="molecule type" value="Genomic_DNA"/>
</dbReference>